<dbReference type="InterPro" id="IPR008271">
    <property type="entry name" value="Ser/Thr_kinase_AS"/>
</dbReference>
<dbReference type="InterPro" id="IPR017441">
    <property type="entry name" value="Protein_kinase_ATP_BS"/>
</dbReference>
<gene>
    <name evidence="11" type="ORF">ACFYTF_17540</name>
</gene>
<evidence type="ECO:0000259" key="10">
    <source>
        <dbReference type="PROSITE" id="PS50011"/>
    </source>
</evidence>
<comment type="caution">
    <text evidence="11">The sequence shown here is derived from an EMBL/GenBank/DDBJ whole genome shotgun (WGS) entry which is preliminary data.</text>
</comment>
<feature type="binding site" evidence="7">
    <location>
        <position position="39"/>
    </location>
    <ligand>
        <name>ATP</name>
        <dbReference type="ChEBI" id="CHEBI:30616"/>
    </ligand>
</feature>
<dbReference type="EC" id="2.7.11.1" evidence="1"/>
<feature type="compositionally biased region" description="Low complexity" evidence="8">
    <location>
        <begin position="295"/>
        <end position="306"/>
    </location>
</feature>
<keyword evidence="9" id="KW-0812">Transmembrane</keyword>
<evidence type="ECO:0000256" key="9">
    <source>
        <dbReference type="SAM" id="Phobius"/>
    </source>
</evidence>
<name>A0ABW6PQK1_9NOCA</name>
<proteinExistence type="predicted"/>
<dbReference type="InterPro" id="IPR000719">
    <property type="entry name" value="Prot_kinase_dom"/>
</dbReference>
<keyword evidence="2" id="KW-0723">Serine/threonine-protein kinase</keyword>
<keyword evidence="12" id="KW-1185">Reference proteome</keyword>
<evidence type="ECO:0000256" key="2">
    <source>
        <dbReference type="ARBA" id="ARBA00022527"/>
    </source>
</evidence>
<evidence type="ECO:0000256" key="4">
    <source>
        <dbReference type="ARBA" id="ARBA00022741"/>
    </source>
</evidence>
<keyword evidence="5 11" id="KW-0418">Kinase</keyword>
<evidence type="ECO:0000256" key="1">
    <source>
        <dbReference type="ARBA" id="ARBA00012513"/>
    </source>
</evidence>
<evidence type="ECO:0000256" key="5">
    <source>
        <dbReference type="ARBA" id="ARBA00022777"/>
    </source>
</evidence>
<accession>A0ABW6PQK1</accession>
<evidence type="ECO:0000256" key="6">
    <source>
        <dbReference type="ARBA" id="ARBA00022840"/>
    </source>
</evidence>
<dbReference type="Pfam" id="PF00069">
    <property type="entry name" value="Pkinase"/>
    <property type="match status" value="1"/>
</dbReference>
<dbReference type="RefSeq" id="WP_387701163.1">
    <property type="nucleotide sequence ID" value="NZ_JBIAMX010000010.1"/>
</dbReference>
<evidence type="ECO:0000313" key="12">
    <source>
        <dbReference type="Proteomes" id="UP001601444"/>
    </source>
</evidence>
<dbReference type="InterPro" id="IPR011009">
    <property type="entry name" value="Kinase-like_dom_sf"/>
</dbReference>
<evidence type="ECO:0000256" key="7">
    <source>
        <dbReference type="PROSITE-ProRule" id="PRU10141"/>
    </source>
</evidence>
<organism evidence="11 12">
    <name type="scientific">Nocardia thailandica</name>
    <dbReference type="NCBI Taxonomy" id="257275"/>
    <lineage>
        <taxon>Bacteria</taxon>
        <taxon>Bacillati</taxon>
        <taxon>Actinomycetota</taxon>
        <taxon>Actinomycetes</taxon>
        <taxon>Mycobacteriales</taxon>
        <taxon>Nocardiaceae</taxon>
        <taxon>Nocardia</taxon>
    </lineage>
</organism>
<evidence type="ECO:0000256" key="3">
    <source>
        <dbReference type="ARBA" id="ARBA00022679"/>
    </source>
</evidence>
<protein>
    <recommendedName>
        <fullName evidence="1">non-specific serine/threonine protein kinase</fullName>
        <ecNumber evidence="1">2.7.11.1</ecNumber>
    </recommendedName>
</protein>
<dbReference type="PROSITE" id="PS50011">
    <property type="entry name" value="PROTEIN_KINASE_DOM"/>
    <property type="match status" value="1"/>
</dbReference>
<feature type="compositionally biased region" description="Pro residues" evidence="8">
    <location>
        <begin position="276"/>
        <end position="294"/>
    </location>
</feature>
<keyword evidence="3 11" id="KW-0808">Transferase</keyword>
<sequence>MRDGASFAGYAIERRLGRGGMGAVYLARHPRLPRWTALKLLNEDLFSDHELRARFEREADLVARLDHPNIVTVFDRGAVDGRLWISMQYVDGIDAAAVDARTLPPDRAVQIVGEIAEALDFAHGRGVLHRDVKPANILLERASDGRERVYLTDFGIARALGDAGRLTRTGSFTATLSYASPEQLTGAPMDGRSDQYSLACTLYWLLTGSVPFGSEHPALVIQGHLQHRPPPVSALRPGLPAGLDPVLERAMAKVPAERFASCAAFAAAARHALAAPPRPAPPSPTPPGPTPPGPTRAAPAGPIARAPRPRSSARLLAVAGIALVVVLGVGAGVWVSRGGTPFASPGKPTAPTADIEDVRAAFPGLLPDALSAEGVWWAGTGFEGMKCGGTSLTDKASRNTEVYWSRNEPHPDVGRPTTEWYCIHDPNVSVPPGQTRLPNLRIFRYESTAEVKRVIDGFADPTTETGDNAGTTYTTYRWGSTYDTYPRFVTAFPGDPRRERMLVYTNQCAHLKDECPSLDQLLAWWRTVPLS</sequence>
<keyword evidence="9" id="KW-0472">Membrane</keyword>
<dbReference type="SMART" id="SM00220">
    <property type="entry name" value="S_TKc"/>
    <property type="match status" value="1"/>
</dbReference>
<dbReference type="EMBL" id="JBIAMX010000010">
    <property type="protein sequence ID" value="MFF0544634.1"/>
    <property type="molecule type" value="Genomic_DNA"/>
</dbReference>
<dbReference type="Proteomes" id="UP001601444">
    <property type="component" value="Unassembled WGS sequence"/>
</dbReference>
<dbReference type="Gene3D" id="3.30.200.20">
    <property type="entry name" value="Phosphorylase Kinase, domain 1"/>
    <property type="match status" value="1"/>
</dbReference>
<keyword evidence="9" id="KW-1133">Transmembrane helix</keyword>
<dbReference type="PANTHER" id="PTHR43289:SF6">
    <property type="entry name" value="SERINE_THREONINE-PROTEIN KINASE NEKL-3"/>
    <property type="match status" value="1"/>
</dbReference>
<dbReference type="Gene3D" id="1.10.510.10">
    <property type="entry name" value="Transferase(Phosphotransferase) domain 1"/>
    <property type="match status" value="1"/>
</dbReference>
<dbReference type="GO" id="GO:0004674">
    <property type="term" value="F:protein serine/threonine kinase activity"/>
    <property type="evidence" value="ECO:0007669"/>
    <property type="project" value="UniProtKB-EC"/>
</dbReference>
<feature type="region of interest" description="Disordered" evidence="8">
    <location>
        <begin position="273"/>
        <end position="306"/>
    </location>
</feature>
<reference evidence="11 12" key="1">
    <citation type="submission" date="2024-10" db="EMBL/GenBank/DDBJ databases">
        <title>The Natural Products Discovery Center: Release of the First 8490 Sequenced Strains for Exploring Actinobacteria Biosynthetic Diversity.</title>
        <authorList>
            <person name="Kalkreuter E."/>
            <person name="Kautsar S.A."/>
            <person name="Yang D."/>
            <person name="Bader C.D."/>
            <person name="Teijaro C.N."/>
            <person name="Fluegel L."/>
            <person name="Davis C.M."/>
            <person name="Simpson J.R."/>
            <person name="Lauterbach L."/>
            <person name="Steele A.D."/>
            <person name="Gui C."/>
            <person name="Meng S."/>
            <person name="Li G."/>
            <person name="Viehrig K."/>
            <person name="Ye F."/>
            <person name="Su P."/>
            <person name="Kiefer A.F."/>
            <person name="Nichols A."/>
            <person name="Cepeda A.J."/>
            <person name="Yan W."/>
            <person name="Fan B."/>
            <person name="Jiang Y."/>
            <person name="Adhikari A."/>
            <person name="Zheng C.-J."/>
            <person name="Schuster L."/>
            <person name="Cowan T.M."/>
            <person name="Smanski M.J."/>
            <person name="Chevrette M.G."/>
            <person name="De Carvalho L.P.S."/>
            <person name="Shen B."/>
        </authorList>
    </citation>
    <scope>NUCLEOTIDE SEQUENCE [LARGE SCALE GENOMIC DNA]</scope>
    <source>
        <strain evidence="11 12">NPDC004045</strain>
    </source>
</reference>
<dbReference type="SUPFAM" id="SSF56112">
    <property type="entry name" value="Protein kinase-like (PK-like)"/>
    <property type="match status" value="1"/>
</dbReference>
<dbReference type="PROSITE" id="PS00108">
    <property type="entry name" value="PROTEIN_KINASE_ST"/>
    <property type="match status" value="1"/>
</dbReference>
<dbReference type="PROSITE" id="PS00107">
    <property type="entry name" value="PROTEIN_KINASE_ATP"/>
    <property type="match status" value="1"/>
</dbReference>
<feature type="domain" description="Protein kinase" evidence="10">
    <location>
        <begin position="10"/>
        <end position="274"/>
    </location>
</feature>
<keyword evidence="6 7" id="KW-0067">ATP-binding</keyword>
<dbReference type="PANTHER" id="PTHR43289">
    <property type="entry name" value="MITOGEN-ACTIVATED PROTEIN KINASE KINASE KINASE 20-RELATED"/>
    <property type="match status" value="1"/>
</dbReference>
<feature type="transmembrane region" description="Helical" evidence="9">
    <location>
        <begin position="315"/>
        <end position="335"/>
    </location>
</feature>
<keyword evidence="4 7" id="KW-0547">Nucleotide-binding</keyword>
<dbReference type="CDD" id="cd14014">
    <property type="entry name" value="STKc_PknB_like"/>
    <property type="match status" value="1"/>
</dbReference>
<evidence type="ECO:0000256" key="8">
    <source>
        <dbReference type="SAM" id="MobiDB-lite"/>
    </source>
</evidence>
<evidence type="ECO:0000313" key="11">
    <source>
        <dbReference type="EMBL" id="MFF0544634.1"/>
    </source>
</evidence>